<dbReference type="InterPro" id="IPR036291">
    <property type="entry name" value="NAD(P)-bd_dom_sf"/>
</dbReference>
<comment type="caution">
    <text evidence="3">The sequence shown here is derived from an EMBL/GenBank/DDBJ whole genome shotgun (WGS) entry which is preliminary data.</text>
</comment>
<name>A0ABP8LWC0_9BACT</name>
<organism evidence="3 4">
    <name type="scientific">Ravibacter arvi</name>
    <dbReference type="NCBI Taxonomy" id="2051041"/>
    <lineage>
        <taxon>Bacteria</taxon>
        <taxon>Pseudomonadati</taxon>
        <taxon>Bacteroidota</taxon>
        <taxon>Cytophagia</taxon>
        <taxon>Cytophagales</taxon>
        <taxon>Spirosomataceae</taxon>
        <taxon>Ravibacter</taxon>
    </lineage>
</organism>
<dbReference type="PRINTS" id="PR00081">
    <property type="entry name" value="GDHRDH"/>
</dbReference>
<dbReference type="PANTHER" id="PTHR43976">
    <property type="entry name" value="SHORT CHAIN DEHYDROGENASE"/>
    <property type="match status" value="1"/>
</dbReference>
<dbReference type="PANTHER" id="PTHR43976:SF16">
    <property type="entry name" value="SHORT-CHAIN DEHYDROGENASE_REDUCTASE FAMILY PROTEIN"/>
    <property type="match status" value="1"/>
</dbReference>
<dbReference type="Pfam" id="PF00106">
    <property type="entry name" value="adh_short"/>
    <property type="match status" value="1"/>
</dbReference>
<sequence length="92" mass="10090">MFRKQKSGHIIQIPSHGGFKALAGCGVYNASKFAVEGFSEALSQEIAPLGNKLTIVEPGPFRTNFAGSSFRHAQKIIEDYNLTAGSFRERMK</sequence>
<comment type="similarity">
    <text evidence="1">Belongs to the short-chain dehydrogenases/reductases (SDR) family.</text>
</comment>
<gene>
    <name evidence="3" type="ORF">GCM10023091_14220</name>
</gene>
<dbReference type="Gene3D" id="3.40.50.720">
    <property type="entry name" value="NAD(P)-binding Rossmann-like Domain"/>
    <property type="match status" value="1"/>
</dbReference>
<keyword evidence="4" id="KW-1185">Reference proteome</keyword>
<evidence type="ECO:0000313" key="3">
    <source>
        <dbReference type="EMBL" id="GAA4436384.1"/>
    </source>
</evidence>
<dbReference type="InterPro" id="IPR020904">
    <property type="entry name" value="Sc_DH/Rdtase_CS"/>
</dbReference>
<dbReference type="InterPro" id="IPR002347">
    <property type="entry name" value="SDR_fam"/>
</dbReference>
<reference evidence="4" key="1">
    <citation type="journal article" date="2019" name="Int. J. Syst. Evol. Microbiol.">
        <title>The Global Catalogue of Microorganisms (GCM) 10K type strain sequencing project: providing services to taxonomists for standard genome sequencing and annotation.</title>
        <authorList>
            <consortium name="The Broad Institute Genomics Platform"/>
            <consortium name="The Broad Institute Genome Sequencing Center for Infectious Disease"/>
            <person name="Wu L."/>
            <person name="Ma J."/>
        </authorList>
    </citation>
    <scope>NUCLEOTIDE SEQUENCE [LARGE SCALE GENOMIC DNA]</scope>
    <source>
        <strain evidence="4">JCM 31920</strain>
    </source>
</reference>
<evidence type="ECO:0000256" key="1">
    <source>
        <dbReference type="ARBA" id="ARBA00006484"/>
    </source>
</evidence>
<dbReference type="SUPFAM" id="SSF51735">
    <property type="entry name" value="NAD(P)-binding Rossmann-fold domains"/>
    <property type="match status" value="1"/>
</dbReference>
<evidence type="ECO:0000256" key="2">
    <source>
        <dbReference type="ARBA" id="ARBA00023002"/>
    </source>
</evidence>
<evidence type="ECO:0000313" key="4">
    <source>
        <dbReference type="Proteomes" id="UP001501508"/>
    </source>
</evidence>
<evidence type="ECO:0008006" key="5">
    <source>
        <dbReference type="Google" id="ProtNLM"/>
    </source>
</evidence>
<keyword evidence="2" id="KW-0560">Oxidoreductase</keyword>
<accession>A0ABP8LWC0</accession>
<dbReference type="InterPro" id="IPR051911">
    <property type="entry name" value="SDR_oxidoreductase"/>
</dbReference>
<dbReference type="PROSITE" id="PS00061">
    <property type="entry name" value="ADH_SHORT"/>
    <property type="match status" value="1"/>
</dbReference>
<protein>
    <recommendedName>
        <fullName evidence="5">SDR family NAD(P)-dependent oxidoreductase</fullName>
    </recommendedName>
</protein>
<dbReference type="Proteomes" id="UP001501508">
    <property type="component" value="Unassembled WGS sequence"/>
</dbReference>
<proteinExistence type="inferred from homology"/>
<dbReference type="EMBL" id="BAABEY010000015">
    <property type="protein sequence ID" value="GAA4436384.1"/>
    <property type="molecule type" value="Genomic_DNA"/>
</dbReference>